<gene>
    <name evidence="2" type="ORF">EGI15_02970</name>
</gene>
<name>A0ABX9X987_9FLAO</name>
<reference evidence="2 3" key="1">
    <citation type="submission" date="2018-11" db="EMBL/GenBank/DDBJ databases">
        <title>Proposal to divide the Flavobacteriaceae and reorganize its genera based on Amino Acid Identity values calculated from whole genome sequences.</title>
        <authorList>
            <person name="Nicholson A.C."/>
            <person name="Gulvik C.A."/>
            <person name="Whitney A.M."/>
            <person name="Humrighouse B.W."/>
            <person name="Bell M."/>
            <person name="Holmes B."/>
            <person name="Steigerwalt A."/>
            <person name="Villarma A."/>
            <person name="Sheth M."/>
            <person name="Batra D."/>
            <person name="Pryor J."/>
            <person name="Bernardet J.-F."/>
            <person name="Hugo C."/>
            <person name="Kampfer P."/>
            <person name="Newman J."/>
            <person name="Mcquiston J.R."/>
        </authorList>
    </citation>
    <scope>NUCLEOTIDE SEQUENCE [LARGE SCALE GENOMIC DNA]</scope>
    <source>
        <strain evidence="2 3">G0235</strain>
    </source>
</reference>
<keyword evidence="1" id="KW-1133">Transmembrane helix</keyword>
<dbReference type="SUPFAM" id="SSF47175">
    <property type="entry name" value="Cytochromes"/>
    <property type="match status" value="1"/>
</dbReference>
<comment type="caution">
    <text evidence="2">The sequence shown here is derived from an EMBL/GenBank/DDBJ whole genome shotgun (WGS) entry which is preliminary data.</text>
</comment>
<dbReference type="Proteomes" id="UP000281899">
    <property type="component" value="Unassembled WGS sequence"/>
</dbReference>
<feature type="transmembrane region" description="Helical" evidence="1">
    <location>
        <begin position="20"/>
        <end position="40"/>
    </location>
</feature>
<keyword evidence="1" id="KW-0812">Transmembrane</keyword>
<evidence type="ECO:0000313" key="2">
    <source>
        <dbReference type="EMBL" id="ROH94837.1"/>
    </source>
</evidence>
<dbReference type="InterPro" id="IPR010980">
    <property type="entry name" value="Cyt_c/b562"/>
</dbReference>
<proteinExistence type="predicted"/>
<protein>
    <recommendedName>
        <fullName evidence="4">Cytochrome C</fullName>
    </recommendedName>
</protein>
<keyword evidence="1" id="KW-0472">Membrane</keyword>
<accession>A0ABX9X987</accession>
<keyword evidence="3" id="KW-1185">Reference proteome</keyword>
<sequence>MKDLVNNKNLKKMKKNLMLLMMMMMMISIILNVVLVYKFFYQGEKVIIKKDSRSEIKMTKENREYVMAEMRGFLESVQKINDGIAKNDPNMVAGVGQQSGACKINTIPQGLVRSLPYEFKQMGFHTHELFDVMSKMAKQKYDRQEIQVKMNELLNNCVACHQTYKITAEP</sequence>
<evidence type="ECO:0000313" key="3">
    <source>
        <dbReference type="Proteomes" id="UP000281899"/>
    </source>
</evidence>
<dbReference type="EMBL" id="RJTW01000003">
    <property type="protein sequence ID" value="ROH94837.1"/>
    <property type="molecule type" value="Genomic_DNA"/>
</dbReference>
<evidence type="ECO:0000256" key="1">
    <source>
        <dbReference type="SAM" id="Phobius"/>
    </source>
</evidence>
<organism evidence="2 3">
    <name type="scientific">Chryseobacterium cucumeris</name>
    <dbReference type="NCBI Taxonomy" id="1813611"/>
    <lineage>
        <taxon>Bacteria</taxon>
        <taxon>Pseudomonadati</taxon>
        <taxon>Bacteroidota</taxon>
        <taxon>Flavobacteriia</taxon>
        <taxon>Flavobacteriales</taxon>
        <taxon>Weeksellaceae</taxon>
        <taxon>Chryseobacterium group</taxon>
        <taxon>Chryseobacterium</taxon>
    </lineage>
</organism>
<evidence type="ECO:0008006" key="4">
    <source>
        <dbReference type="Google" id="ProtNLM"/>
    </source>
</evidence>